<dbReference type="PANTHER" id="PTHR36478">
    <property type="entry name" value="OS04G0614237 PROTEIN-RELATED"/>
    <property type="match status" value="1"/>
</dbReference>
<feature type="region of interest" description="Disordered" evidence="1">
    <location>
        <begin position="247"/>
        <end position="278"/>
    </location>
</feature>
<feature type="compositionally biased region" description="Basic and acidic residues" evidence="1">
    <location>
        <begin position="248"/>
        <end position="264"/>
    </location>
</feature>
<evidence type="ECO:0000313" key="3">
    <source>
        <dbReference type="Proteomes" id="UP001341281"/>
    </source>
</evidence>
<feature type="region of interest" description="Disordered" evidence="1">
    <location>
        <begin position="89"/>
        <end position="113"/>
    </location>
</feature>
<feature type="compositionally biased region" description="Pro residues" evidence="1">
    <location>
        <begin position="89"/>
        <end position="98"/>
    </location>
</feature>
<sequence length="278" mass="30838">MAGRALRFRRLISFLRHRRLYATARALGTETRVFFDAAHLCRMIRHDRWAAASSYVLRFLNLRDCTREAGMLHRYIVVFRVIADLAAGPPSPSPPPSTPYSNNSTIPSSRNPTATLPVGSASRLYHNTKPNAVDAVMNLVANCPELKPKLAARLPHCTFYPTISLGPRLRGCTTHHKNKHGRMPAYAIAASFLRKRSPLISPKADYSALCPFVMDQSATSSSRSARKASSDREPVVEVVSELVEVDEGVQHRKTLESESADQPRSKRVSRPNPNISLG</sequence>
<gene>
    <name evidence="2" type="ORF">U9M48_041587</name>
</gene>
<accession>A0AAQ3UP32</accession>
<feature type="compositionally biased region" description="Low complexity" evidence="1">
    <location>
        <begin position="99"/>
        <end position="109"/>
    </location>
</feature>
<organism evidence="2 3">
    <name type="scientific">Paspalum notatum var. saurae</name>
    <dbReference type="NCBI Taxonomy" id="547442"/>
    <lineage>
        <taxon>Eukaryota</taxon>
        <taxon>Viridiplantae</taxon>
        <taxon>Streptophyta</taxon>
        <taxon>Embryophyta</taxon>
        <taxon>Tracheophyta</taxon>
        <taxon>Spermatophyta</taxon>
        <taxon>Magnoliopsida</taxon>
        <taxon>Liliopsida</taxon>
        <taxon>Poales</taxon>
        <taxon>Poaceae</taxon>
        <taxon>PACMAD clade</taxon>
        <taxon>Panicoideae</taxon>
        <taxon>Andropogonodae</taxon>
        <taxon>Paspaleae</taxon>
        <taxon>Paspalinae</taxon>
        <taxon>Paspalum</taxon>
    </lineage>
</organism>
<reference evidence="2 3" key="1">
    <citation type="submission" date="2024-02" db="EMBL/GenBank/DDBJ databases">
        <title>High-quality chromosome-scale genome assembly of Pensacola bahiagrass (Paspalum notatum Flugge var. saurae).</title>
        <authorList>
            <person name="Vega J.M."/>
            <person name="Podio M."/>
            <person name="Orjuela J."/>
            <person name="Siena L.A."/>
            <person name="Pessino S.C."/>
            <person name="Combes M.C."/>
            <person name="Mariac C."/>
            <person name="Albertini E."/>
            <person name="Pupilli F."/>
            <person name="Ortiz J.P.A."/>
            <person name="Leblanc O."/>
        </authorList>
    </citation>
    <scope>NUCLEOTIDE SEQUENCE [LARGE SCALE GENOMIC DNA]</scope>
    <source>
        <strain evidence="2">R1</strain>
        <tissue evidence="2">Leaf</tissue>
    </source>
</reference>
<proteinExistence type="predicted"/>
<evidence type="ECO:0000256" key="1">
    <source>
        <dbReference type="SAM" id="MobiDB-lite"/>
    </source>
</evidence>
<dbReference type="Proteomes" id="UP001341281">
    <property type="component" value="Chromosome 10"/>
</dbReference>
<evidence type="ECO:0000313" key="2">
    <source>
        <dbReference type="EMBL" id="WVZ95879.1"/>
    </source>
</evidence>
<dbReference type="EMBL" id="CP144754">
    <property type="protein sequence ID" value="WVZ95879.1"/>
    <property type="molecule type" value="Genomic_DNA"/>
</dbReference>
<protein>
    <submittedName>
        <fullName evidence="2">Uncharacterized protein</fullName>
    </submittedName>
</protein>
<keyword evidence="3" id="KW-1185">Reference proteome</keyword>
<name>A0AAQ3UP32_PASNO</name>
<dbReference type="AlphaFoldDB" id="A0AAQ3UP32"/>
<dbReference type="PANTHER" id="PTHR36478:SF18">
    <property type="entry name" value="LISH DOMAIN-CONTAINING PROTEIN"/>
    <property type="match status" value="1"/>
</dbReference>